<proteinExistence type="predicted"/>
<evidence type="ECO:0000313" key="2">
    <source>
        <dbReference type="Proteomes" id="UP000324222"/>
    </source>
</evidence>
<dbReference type="EMBL" id="VSRR010006980">
    <property type="protein sequence ID" value="MPC45981.1"/>
    <property type="molecule type" value="Genomic_DNA"/>
</dbReference>
<organism evidence="1 2">
    <name type="scientific">Portunus trituberculatus</name>
    <name type="common">Swimming crab</name>
    <name type="synonym">Neptunus trituberculatus</name>
    <dbReference type="NCBI Taxonomy" id="210409"/>
    <lineage>
        <taxon>Eukaryota</taxon>
        <taxon>Metazoa</taxon>
        <taxon>Ecdysozoa</taxon>
        <taxon>Arthropoda</taxon>
        <taxon>Crustacea</taxon>
        <taxon>Multicrustacea</taxon>
        <taxon>Malacostraca</taxon>
        <taxon>Eumalacostraca</taxon>
        <taxon>Eucarida</taxon>
        <taxon>Decapoda</taxon>
        <taxon>Pleocyemata</taxon>
        <taxon>Brachyura</taxon>
        <taxon>Eubrachyura</taxon>
        <taxon>Portunoidea</taxon>
        <taxon>Portunidae</taxon>
        <taxon>Portuninae</taxon>
        <taxon>Portunus</taxon>
    </lineage>
</organism>
<name>A0A5B7FFD6_PORTR</name>
<dbReference type="AlphaFoldDB" id="A0A5B7FFD6"/>
<keyword evidence="2" id="KW-1185">Reference proteome</keyword>
<evidence type="ECO:0000313" key="1">
    <source>
        <dbReference type="EMBL" id="MPC45981.1"/>
    </source>
</evidence>
<comment type="caution">
    <text evidence="1">The sequence shown here is derived from an EMBL/GenBank/DDBJ whole genome shotgun (WGS) entry which is preliminary data.</text>
</comment>
<gene>
    <name evidence="1" type="ORF">E2C01_039686</name>
</gene>
<dbReference type="Proteomes" id="UP000324222">
    <property type="component" value="Unassembled WGS sequence"/>
</dbReference>
<sequence>MTPQTVPLTYIAHTTAKHQHNIALVGTKPCELTSDNLFPICRLSNSVEHVLADEGDDALLSLLLLAHHGVGLARPCLSIGEDTHIVAWEREKDVRLGGVNVRGMCLSCGLKGIRKDRTD</sequence>
<protein>
    <submittedName>
        <fullName evidence="1">Uncharacterized protein</fullName>
    </submittedName>
</protein>
<reference evidence="1 2" key="1">
    <citation type="submission" date="2019-05" db="EMBL/GenBank/DDBJ databases">
        <title>Another draft genome of Portunus trituberculatus and its Hox gene families provides insights of decapod evolution.</title>
        <authorList>
            <person name="Jeong J.-H."/>
            <person name="Song I."/>
            <person name="Kim S."/>
            <person name="Choi T."/>
            <person name="Kim D."/>
            <person name="Ryu S."/>
            <person name="Kim W."/>
        </authorList>
    </citation>
    <scope>NUCLEOTIDE SEQUENCE [LARGE SCALE GENOMIC DNA]</scope>
    <source>
        <tissue evidence="1">Muscle</tissue>
    </source>
</reference>
<accession>A0A5B7FFD6</accession>